<dbReference type="InterPro" id="IPR027417">
    <property type="entry name" value="P-loop_NTPase"/>
</dbReference>
<sequence length="262" mass="28831">MTKVISITNQKGGVGKTTITIQKAFYLTDMGKKVLVVDLDGQGNTSSRLGRITPGKEPVRFTGTKTSELFDSDLDQIEVTQCAYGMDLIHSLENDIDLYELEAESLEKAITFTKKLNSIKEKYDYILIDCPPSLGRKLVAALSISTHIVIPIQLSGFSTNGVRGLFDSIIQVKNTLNPTLEVTGIIINGMNNRSKTHKESLSKLEEIVPDLIFKNRIVNRAPIDSATDLGVPVWKIKSGAARVAAKEIKSVIKEILDRVQSK</sequence>
<dbReference type="InterPro" id="IPR025669">
    <property type="entry name" value="AAA_dom"/>
</dbReference>
<gene>
    <name evidence="2" type="ORF">H0A36_17670</name>
</gene>
<keyword evidence="3" id="KW-1185">Reference proteome</keyword>
<accession>A0A853IJL9</accession>
<reference evidence="2 3" key="1">
    <citation type="submission" date="2020-07" db="EMBL/GenBank/DDBJ databases">
        <title>Endozoicomonas sp. nov., isolated from sediment.</title>
        <authorList>
            <person name="Gu T."/>
        </authorList>
    </citation>
    <scope>NUCLEOTIDE SEQUENCE [LARGE SCALE GENOMIC DNA]</scope>
    <source>
        <strain evidence="2 3">SM1973</strain>
    </source>
</reference>
<feature type="domain" description="AAA" evidence="1">
    <location>
        <begin position="2"/>
        <end position="182"/>
    </location>
</feature>
<comment type="caution">
    <text evidence="2">The sequence shown here is derived from an EMBL/GenBank/DDBJ whole genome shotgun (WGS) entry which is preliminary data.</text>
</comment>
<dbReference type="Gene3D" id="3.40.50.300">
    <property type="entry name" value="P-loop containing nucleotide triphosphate hydrolases"/>
    <property type="match status" value="1"/>
</dbReference>
<dbReference type="SUPFAM" id="SSF52540">
    <property type="entry name" value="P-loop containing nucleoside triphosphate hydrolases"/>
    <property type="match status" value="1"/>
</dbReference>
<evidence type="ECO:0000259" key="1">
    <source>
        <dbReference type="Pfam" id="PF13614"/>
    </source>
</evidence>
<evidence type="ECO:0000313" key="3">
    <source>
        <dbReference type="Proteomes" id="UP000569732"/>
    </source>
</evidence>
<dbReference type="PANTHER" id="PTHR13696">
    <property type="entry name" value="P-LOOP CONTAINING NUCLEOSIDE TRIPHOSPHATE HYDROLASE"/>
    <property type="match status" value="1"/>
</dbReference>
<dbReference type="PANTHER" id="PTHR13696:SF99">
    <property type="entry name" value="COBYRINIC ACID AC-DIAMIDE SYNTHASE"/>
    <property type="match status" value="1"/>
</dbReference>
<dbReference type="CDD" id="cd02042">
    <property type="entry name" value="ParAB_family"/>
    <property type="match status" value="1"/>
</dbReference>
<dbReference type="PIRSF" id="PIRSF009320">
    <property type="entry name" value="Nuc_binding_HP_1000"/>
    <property type="match status" value="1"/>
</dbReference>
<name>A0A853IJL9_9GAMM</name>
<evidence type="ECO:0000313" key="2">
    <source>
        <dbReference type="EMBL" id="NYZ67846.1"/>
    </source>
</evidence>
<dbReference type="Pfam" id="PF13614">
    <property type="entry name" value="AAA_31"/>
    <property type="match status" value="1"/>
</dbReference>
<proteinExistence type="predicted"/>
<dbReference type="AlphaFoldDB" id="A0A853IJL9"/>
<dbReference type="Proteomes" id="UP000569732">
    <property type="component" value="Unassembled WGS sequence"/>
</dbReference>
<dbReference type="EMBL" id="JACCKB010000030">
    <property type="protein sequence ID" value="NYZ67846.1"/>
    <property type="molecule type" value="Genomic_DNA"/>
</dbReference>
<protein>
    <submittedName>
        <fullName evidence="2">ParA family protein</fullName>
    </submittedName>
</protein>
<organism evidence="2 3">
    <name type="scientific">Spartinivicinus marinus</name>
    <dbReference type="NCBI Taxonomy" id="2994442"/>
    <lineage>
        <taxon>Bacteria</taxon>
        <taxon>Pseudomonadati</taxon>
        <taxon>Pseudomonadota</taxon>
        <taxon>Gammaproteobacteria</taxon>
        <taxon>Oceanospirillales</taxon>
        <taxon>Zooshikellaceae</taxon>
        <taxon>Spartinivicinus</taxon>
    </lineage>
</organism>
<dbReference type="InterPro" id="IPR050678">
    <property type="entry name" value="DNA_Partitioning_ATPase"/>
</dbReference>